<dbReference type="EMBL" id="WUQX01000001">
    <property type="protein sequence ID" value="MXP75571.1"/>
    <property type="molecule type" value="Genomic_DNA"/>
</dbReference>
<comment type="caution">
    <text evidence="2">The sequence shown here is derived from an EMBL/GenBank/DDBJ whole genome shotgun (WGS) entry which is preliminary data.</text>
</comment>
<feature type="domain" description="Polysaccharide pyruvyl transferase" evidence="1">
    <location>
        <begin position="13"/>
        <end position="314"/>
    </location>
</feature>
<dbReference type="Proteomes" id="UP000460412">
    <property type="component" value="Unassembled WGS sequence"/>
</dbReference>
<evidence type="ECO:0000259" key="1">
    <source>
        <dbReference type="Pfam" id="PF04230"/>
    </source>
</evidence>
<name>A0A7X3MFP0_9FIRM</name>
<evidence type="ECO:0000313" key="3">
    <source>
        <dbReference type="Proteomes" id="UP000460412"/>
    </source>
</evidence>
<keyword evidence="3" id="KW-1185">Reference proteome</keyword>
<dbReference type="RefSeq" id="WP_159750813.1">
    <property type="nucleotide sequence ID" value="NZ_WUQX01000001.1"/>
</dbReference>
<organism evidence="2 3">
    <name type="scientific">Sporofaciens musculi</name>
    <dbReference type="NCBI Taxonomy" id="2681861"/>
    <lineage>
        <taxon>Bacteria</taxon>
        <taxon>Bacillati</taxon>
        <taxon>Bacillota</taxon>
        <taxon>Clostridia</taxon>
        <taxon>Lachnospirales</taxon>
        <taxon>Lachnospiraceae</taxon>
        <taxon>Sporofaciens</taxon>
    </lineage>
</organism>
<evidence type="ECO:0000313" key="2">
    <source>
        <dbReference type="EMBL" id="MXP75571.1"/>
    </source>
</evidence>
<sequence length="373" mass="43636">MKIGIITLHASENFGSILQAFALQSYLNSKGHDAYIIDYTYTNDYKQYNLFYIAPGYFVKSLAKDILYFDRKRKRKKVFLDFSNSKLKKTNKSYYDNDDLSELNKEFDAFICGSDQIWNPNCLKAIVPAFFLDFADDNKRKIAYAPSMPIDPGEKYYDQIKRLVNRLDYVSVREDISVNILKERIGIRQDVINVCDPTLLLPGKFYIDLFDLHKQETSALRNDYIFVYILGDIGTSQNLIKEAINIQNKTHMPIYYVSNRKIREFVHNKNKYLLGIGPREFLKFINNSNAILTDSFHATVFSILFEKRFISFGRNESESRVKNLLSELGLMDHYGSDYSSECLTKKISYKTILRKIHLMRENGERYLEKTLFS</sequence>
<gene>
    <name evidence="2" type="ORF">GN277_09290</name>
</gene>
<protein>
    <recommendedName>
        <fullName evidence="1">Polysaccharide pyruvyl transferase domain-containing protein</fullName>
    </recommendedName>
</protein>
<reference evidence="2 3" key="1">
    <citation type="submission" date="2019-12" db="EMBL/GenBank/DDBJ databases">
        <title>Sporaefaciens musculi gen. nov., sp. nov., a novel bacterium isolated from the caecum of an obese mouse.</title>
        <authorList>
            <person name="Rasmussen T.S."/>
            <person name="Streidl T."/>
            <person name="Hitch T.C.A."/>
            <person name="Wortmann E."/>
            <person name="Deptula P."/>
            <person name="Hansen M."/>
            <person name="Nielsen D.S."/>
            <person name="Clavel T."/>
            <person name="Vogensen F.K."/>
        </authorList>
    </citation>
    <scope>NUCLEOTIDE SEQUENCE [LARGE SCALE GENOMIC DNA]</scope>
    <source>
        <strain evidence="2 3">WCA-9-b2</strain>
    </source>
</reference>
<dbReference type="AlphaFoldDB" id="A0A7X3MFP0"/>
<dbReference type="InterPro" id="IPR007345">
    <property type="entry name" value="Polysacch_pyruvyl_Trfase"/>
</dbReference>
<dbReference type="Pfam" id="PF04230">
    <property type="entry name" value="PS_pyruv_trans"/>
    <property type="match status" value="1"/>
</dbReference>
<proteinExistence type="predicted"/>
<accession>A0A7X3MFP0</accession>